<keyword evidence="2 4" id="KW-0479">Metal-binding</keyword>
<gene>
    <name evidence="6" type="ORF">JM93_00861</name>
</gene>
<dbReference type="InterPro" id="IPR009056">
    <property type="entry name" value="Cyt_c-like_dom"/>
</dbReference>
<evidence type="ECO:0000313" key="7">
    <source>
        <dbReference type="Proteomes" id="UP000320593"/>
    </source>
</evidence>
<dbReference type="PANTHER" id="PTHR35008">
    <property type="entry name" value="BLL4482 PROTEIN-RELATED"/>
    <property type="match status" value="1"/>
</dbReference>
<evidence type="ECO:0000256" key="2">
    <source>
        <dbReference type="ARBA" id="ARBA00022723"/>
    </source>
</evidence>
<dbReference type="AlphaFoldDB" id="A0A562TI42"/>
<dbReference type="InterPro" id="IPR036909">
    <property type="entry name" value="Cyt_c-like_dom_sf"/>
</dbReference>
<keyword evidence="1 4" id="KW-0349">Heme</keyword>
<protein>
    <submittedName>
        <fullName evidence="6">Mono/diheme cytochrome c family protein</fullName>
    </submittedName>
</protein>
<dbReference type="RefSeq" id="WP_244300748.1">
    <property type="nucleotide sequence ID" value="NZ_SMLY01000060.1"/>
</dbReference>
<dbReference type="SUPFAM" id="SSF46626">
    <property type="entry name" value="Cytochrome c"/>
    <property type="match status" value="2"/>
</dbReference>
<dbReference type="PROSITE" id="PS51007">
    <property type="entry name" value="CYTC"/>
    <property type="match status" value="2"/>
</dbReference>
<comment type="caution">
    <text evidence="6">The sequence shown here is derived from an EMBL/GenBank/DDBJ whole genome shotgun (WGS) entry which is preliminary data.</text>
</comment>
<organism evidence="6 7">
    <name type="scientific">Roseibium hamelinense</name>
    <dbReference type="NCBI Taxonomy" id="150831"/>
    <lineage>
        <taxon>Bacteria</taxon>
        <taxon>Pseudomonadati</taxon>
        <taxon>Pseudomonadota</taxon>
        <taxon>Alphaproteobacteria</taxon>
        <taxon>Hyphomicrobiales</taxon>
        <taxon>Stappiaceae</taxon>
        <taxon>Roseibium</taxon>
    </lineage>
</organism>
<dbReference type="GO" id="GO:0009055">
    <property type="term" value="F:electron transfer activity"/>
    <property type="evidence" value="ECO:0007669"/>
    <property type="project" value="InterPro"/>
</dbReference>
<dbReference type="GO" id="GO:0046872">
    <property type="term" value="F:metal ion binding"/>
    <property type="evidence" value="ECO:0007669"/>
    <property type="project" value="UniProtKB-KW"/>
</dbReference>
<proteinExistence type="predicted"/>
<evidence type="ECO:0000259" key="5">
    <source>
        <dbReference type="PROSITE" id="PS51007"/>
    </source>
</evidence>
<keyword evidence="7" id="KW-1185">Reference proteome</keyword>
<dbReference type="GO" id="GO:0020037">
    <property type="term" value="F:heme binding"/>
    <property type="evidence" value="ECO:0007669"/>
    <property type="project" value="InterPro"/>
</dbReference>
<dbReference type="EMBL" id="VLLF01000001">
    <property type="protein sequence ID" value="TWI93305.1"/>
    <property type="molecule type" value="Genomic_DNA"/>
</dbReference>
<dbReference type="Gene3D" id="1.10.760.10">
    <property type="entry name" value="Cytochrome c-like domain"/>
    <property type="match status" value="1"/>
</dbReference>
<evidence type="ECO:0000256" key="1">
    <source>
        <dbReference type="ARBA" id="ARBA00022617"/>
    </source>
</evidence>
<keyword evidence="3 4" id="KW-0408">Iron</keyword>
<evidence type="ECO:0000313" key="6">
    <source>
        <dbReference type="EMBL" id="TWI93305.1"/>
    </source>
</evidence>
<feature type="domain" description="Cytochrome c" evidence="5">
    <location>
        <begin position="39"/>
        <end position="147"/>
    </location>
</feature>
<reference evidence="6 7" key="1">
    <citation type="submission" date="2019-07" db="EMBL/GenBank/DDBJ databases">
        <title>Genomic Encyclopedia of Archaeal and Bacterial Type Strains, Phase II (KMG-II): from individual species to whole genera.</title>
        <authorList>
            <person name="Goeker M."/>
        </authorList>
    </citation>
    <scope>NUCLEOTIDE SEQUENCE [LARGE SCALE GENOMIC DNA]</scope>
    <source>
        <strain evidence="6 7">ATCC BAA-252</strain>
    </source>
</reference>
<name>A0A562TI42_9HYPH</name>
<dbReference type="Pfam" id="PF00034">
    <property type="entry name" value="Cytochrom_C"/>
    <property type="match status" value="1"/>
</dbReference>
<evidence type="ECO:0000256" key="4">
    <source>
        <dbReference type="PROSITE-ProRule" id="PRU00433"/>
    </source>
</evidence>
<accession>A0A562TI42</accession>
<sequence length="304" mass="32173">MKTVLYGLIAIGLAAAVALYVMSAGAEVSEEQIAALPPGSAELGEKWFWAGGCASCHAAPEAKGDDKLLLGGGLRLETPFGVFVAPNISQSSEDGIGSWSLRDFASAMLHGTAPNGANYYPAFPYTSYARMELQDVSDLFAYMKTLPQVTGKAATHELSFPYNIRRGIGLWKLVFVDPAPVVLQPSVEVEDLEVWQKGRYLVEGPGHCGECHTPRDAIGGLELARWLGGAPAATGEGTVPDITPAGLSSWSASDIAYYLESGFTPDYDSVGGEMVSVQENMARLGPEDRAAIAAYLEAIPAVPE</sequence>
<dbReference type="Proteomes" id="UP000320593">
    <property type="component" value="Unassembled WGS sequence"/>
</dbReference>
<feature type="domain" description="Cytochrome c" evidence="5">
    <location>
        <begin position="193"/>
        <end position="300"/>
    </location>
</feature>
<dbReference type="InterPro" id="IPR051459">
    <property type="entry name" value="Cytochrome_c-type_DH"/>
</dbReference>
<dbReference type="PANTHER" id="PTHR35008:SF8">
    <property type="entry name" value="ALCOHOL DEHYDROGENASE CYTOCHROME C SUBUNIT"/>
    <property type="match status" value="1"/>
</dbReference>
<evidence type="ECO:0000256" key="3">
    <source>
        <dbReference type="ARBA" id="ARBA00023004"/>
    </source>
</evidence>